<feature type="signal peptide" evidence="2">
    <location>
        <begin position="1"/>
        <end position="19"/>
    </location>
</feature>
<proteinExistence type="predicted"/>
<keyword evidence="2" id="KW-0732">Signal</keyword>
<dbReference type="AlphaFoldDB" id="A0AAN9XYZ6"/>
<keyword evidence="4" id="KW-1185">Reference proteome</keyword>
<reference evidence="3 4" key="1">
    <citation type="submission" date="2024-03" db="EMBL/GenBank/DDBJ databases">
        <title>Adaptation during the transition from Ophiocordyceps entomopathogen to insect associate is accompanied by gene loss and intensified selection.</title>
        <authorList>
            <person name="Ward C.M."/>
            <person name="Onetto C.A."/>
            <person name="Borneman A.R."/>
        </authorList>
    </citation>
    <scope>NUCLEOTIDE SEQUENCE [LARGE SCALE GENOMIC DNA]</scope>
    <source>
        <strain evidence="3">AWRI1</strain>
        <tissue evidence="3">Single Adult Female</tissue>
    </source>
</reference>
<dbReference type="EMBL" id="JBBCAQ010000036">
    <property type="protein sequence ID" value="KAK7575614.1"/>
    <property type="molecule type" value="Genomic_DNA"/>
</dbReference>
<evidence type="ECO:0000256" key="1">
    <source>
        <dbReference type="SAM" id="MobiDB-lite"/>
    </source>
</evidence>
<feature type="region of interest" description="Disordered" evidence="1">
    <location>
        <begin position="23"/>
        <end position="43"/>
    </location>
</feature>
<feature type="chain" id="PRO_5042837524" evidence="2">
    <location>
        <begin position="20"/>
        <end position="94"/>
    </location>
</feature>
<accession>A0AAN9XYZ6</accession>
<feature type="region of interest" description="Disordered" evidence="1">
    <location>
        <begin position="59"/>
        <end position="94"/>
    </location>
</feature>
<protein>
    <submittedName>
        <fullName evidence="3">Uncharacterized protein</fullName>
    </submittedName>
</protein>
<dbReference type="Proteomes" id="UP001367676">
    <property type="component" value="Unassembled WGS sequence"/>
</dbReference>
<organism evidence="3 4">
    <name type="scientific">Parthenolecanium corni</name>
    <dbReference type="NCBI Taxonomy" id="536013"/>
    <lineage>
        <taxon>Eukaryota</taxon>
        <taxon>Metazoa</taxon>
        <taxon>Ecdysozoa</taxon>
        <taxon>Arthropoda</taxon>
        <taxon>Hexapoda</taxon>
        <taxon>Insecta</taxon>
        <taxon>Pterygota</taxon>
        <taxon>Neoptera</taxon>
        <taxon>Paraneoptera</taxon>
        <taxon>Hemiptera</taxon>
        <taxon>Sternorrhyncha</taxon>
        <taxon>Coccoidea</taxon>
        <taxon>Coccidae</taxon>
        <taxon>Parthenolecanium</taxon>
    </lineage>
</organism>
<name>A0AAN9XYZ6_9HEMI</name>
<evidence type="ECO:0000313" key="4">
    <source>
        <dbReference type="Proteomes" id="UP001367676"/>
    </source>
</evidence>
<comment type="caution">
    <text evidence="3">The sequence shown here is derived from an EMBL/GenBank/DDBJ whole genome shotgun (WGS) entry which is preliminary data.</text>
</comment>
<evidence type="ECO:0000313" key="3">
    <source>
        <dbReference type="EMBL" id="KAK7575614.1"/>
    </source>
</evidence>
<evidence type="ECO:0000256" key="2">
    <source>
        <dbReference type="SAM" id="SignalP"/>
    </source>
</evidence>
<feature type="compositionally biased region" description="Low complexity" evidence="1">
    <location>
        <begin position="75"/>
        <end position="88"/>
    </location>
</feature>
<sequence length="94" mass="9843">MKCTLVICVTLAVILCVQQERGNALPANGNGTNKFDFGTGPSTPAIGSTFDEIVVQSNLQVRGKSPSGRSRNFPTTKSDSTKSSSTTTAPEPKP</sequence>
<gene>
    <name evidence="3" type="ORF">V9T40_011900</name>
</gene>